<dbReference type="InterPro" id="IPR045371">
    <property type="entry name" value="ADAMTS_CR_3"/>
</dbReference>
<dbReference type="Ensembl" id="ENSGALT00010066536.1">
    <property type="protein sequence ID" value="ENSGALP00010040756.1"/>
    <property type="gene ID" value="ENSGALG00010027448.1"/>
</dbReference>
<comment type="subcellular location">
    <subcellularLocation>
        <location evidence="1">Secreted</location>
    </subcellularLocation>
</comment>
<reference evidence="9" key="2">
    <citation type="submission" date="2025-08" db="UniProtKB">
        <authorList>
            <consortium name="Ensembl"/>
        </authorList>
    </citation>
    <scope>IDENTIFICATION</scope>
    <source>
        <strain evidence="9">broiler</strain>
    </source>
</reference>
<dbReference type="FunFam" id="2.20.100.10:FF:000001">
    <property type="entry name" value="semaphorin-5A isoform X1"/>
    <property type="match status" value="1"/>
</dbReference>
<dbReference type="OrthoDB" id="5984913at2759"/>
<dbReference type="InterPro" id="IPR000884">
    <property type="entry name" value="TSP1_rpt"/>
</dbReference>
<name>A0A8V1A9A6_CHICK</name>
<evidence type="ECO:0000313" key="9">
    <source>
        <dbReference type="Ensembl" id="ENSGALP00010040756.1"/>
    </source>
</evidence>
<dbReference type="Gene3D" id="2.60.120.830">
    <property type="match status" value="1"/>
</dbReference>
<dbReference type="GlyGen" id="A0A8V1A9A6">
    <property type="glycosylation" value="2 sites"/>
</dbReference>
<keyword evidence="6" id="KW-0732">Signal</keyword>
<dbReference type="OMA" id="CQSDFGE"/>
<evidence type="ECO:0000256" key="1">
    <source>
        <dbReference type="ARBA" id="ARBA00004613"/>
    </source>
</evidence>
<organism evidence="9 10">
    <name type="scientific">Gallus gallus</name>
    <name type="common">Chicken</name>
    <dbReference type="NCBI Taxonomy" id="9031"/>
    <lineage>
        <taxon>Eukaryota</taxon>
        <taxon>Metazoa</taxon>
        <taxon>Chordata</taxon>
        <taxon>Craniata</taxon>
        <taxon>Vertebrata</taxon>
        <taxon>Euteleostomi</taxon>
        <taxon>Archelosauria</taxon>
        <taxon>Archosauria</taxon>
        <taxon>Dinosauria</taxon>
        <taxon>Saurischia</taxon>
        <taxon>Theropoda</taxon>
        <taxon>Coelurosauria</taxon>
        <taxon>Aves</taxon>
        <taxon>Neognathae</taxon>
        <taxon>Galloanserae</taxon>
        <taxon>Galliformes</taxon>
        <taxon>Phasianidae</taxon>
        <taxon>Phasianinae</taxon>
        <taxon>Gallus</taxon>
    </lineage>
</organism>
<evidence type="ECO:0000259" key="8">
    <source>
        <dbReference type="Pfam" id="PF19236"/>
    </source>
</evidence>
<protein>
    <submittedName>
        <fullName evidence="9">ADAMTS like 5</fullName>
    </submittedName>
</protein>
<keyword evidence="2" id="KW-0964">Secreted</keyword>
<dbReference type="SMART" id="SM00209">
    <property type="entry name" value="TSP1"/>
    <property type="match status" value="1"/>
</dbReference>
<feature type="signal peptide" evidence="6">
    <location>
        <begin position="1"/>
        <end position="41"/>
    </location>
</feature>
<feature type="compositionally biased region" description="Low complexity" evidence="5">
    <location>
        <begin position="11"/>
        <end position="20"/>
    </location>
</feature>
<dbReference type="PANTHER" id="PTHR13723:SF173">
    <property type="entry name" value="ADAMTS-LIKE PROTEIN 5"/>
    <property type="match status" value="1"/>
</dbReference>
<evidence type="ECO:0000256" key="3">
    <source>
        <dbReference type="ARBA" id="ARBA00023157"/>
    </source>
</evidence>
<dbReference type="AlphaFoldDB" id="A0A8V1A9A6"/>
<evidence type="ECO:0000256" key="6">
    <source>
        <dbReference type="SAM" id="SignalP"/>
    </source>
</evidence>
<keyword evidence="3 4" id="KW-1015">Disulfide bond</keyword>
<dbReference type="CTD" id="339366"/>
<evidence type="ECO:0000256" key="5">
    <source>
        <dbReference type="SAM" id="MobiDB-lite"/>
    </source>
</evidence>
<evidence type="ECO:0000256" key="4">
    <source>
        <dbReference type="PIRSR" id="PIRSR613273-3"/>
    </source>
</evidence>
<dbReference type="GeneTree" id="ENSGT00940000160456"/>
<dbReference type="GO" id="GO:0005576">
    <property type="term" value="C:extracellular region"/>
    <property type="evidence" value="ECO:0007669"/>
    <property type="project" value="UniProtKB-SubCell"/>
</dbReference>
<reference evidence="9" key="1">
    <citation type="submission" date="2020-11" db="EMBL/GenBank/DDBJ databases">
        <title>Gallus gallus (Chicken) genome, bGalGal1, GRCg7b, maternal haplotype autosomes + Z &amp; W.</title>
        <authorList>
            <person name="Warren W."/>
            <person name="Formenti G."/>
            <person name="Fedrigo O."/>
            <person name="Haase B."/>
            <person name="Mountcastle J."/>
            <person name="Balacco J."/>
            <person name="Tracey A."/>
            <person name="Schneider V."/>
            <person name="Okimoto R."/>
            <person name="Cheng H."/>
            <person name="Hawken R."/>
            <person name="Howe K."/>
            <person name="Jarvis E.D."/>
        </authorList>
    </citation>
    <scope>NUCLEOTIDE SEQUENCE [LARGE SCALE GENOMIC DNA]</scope>
    <source>
        <strain evidence="9">Broiler</strain>
    </source>
</reference>
<dbReference type="InterPro" id="IPR036383">
    <property type="entry name" value="TSP1_rpt_sf"/>
</dbReference>
<keyword evidence="10" id="KW-1185">Reference proteome</keyword>
<dbReference type="Pfam" id="PF00090">
    <property type="entry name" value="TSP_1"/>
    <property type="match status" value="1"/>
</dbReference>
<feature type="disulfide bond" evidence="4">
    <location>
        <begin position="98"/>
        <end position="107"/>
    </location>
</feature>
<proteinExistence type="predicted"/>
<dbReference type="PROSITE" id="PS50092">
    <property type="entry name" value="TSP1"/>
    <property type="match status" value="1"/>
</dbReference>
<dbReference type="PRINTS" id="PR01857">
    <property type="entry name" value="ADAMTSFAMILY"/>
</dbReference>
<dbReference type="Proteomes" id="UP000000539">
    <property type="component" value="Chromosome 28"/>
</dbReference>
<feature type="disulfide bond" evidence="4">
    <location>
        <begin position="83"/>
        <end position="117"/>
    </location>
</feature>
<dbReference type="GO" id="GO:0030198">
    <property type="term" value="P:extracellular matrix organization"/>
    <property type="evidence" value="ECO:0007669"/>
    <property type="project" value="InterPro"/>
</dbReference>
<dbReference type="InterPro" id="IPR050439">
    <property type="entry name" value="ADAMTS_ADAMTS-like"/>
</dbReference>
<feature type="compositionally biased region" description="Basic and acidic residues" evidence="5">
    <location>
        <begin position="1"/>
        <end position="10"/>
    </location>
</feature>
<feature type="disulfide bond" evidence="4">
    <location>
        <begin position="87"/>
        <end position="122"/>
    </location>
</feature>
<feature type="domain" description="ADAMTS/ADAMTS-like cysteine-rich" evidence="8">
    <location>
        <begin position="152"/>
        <end position="226"/>
    </location>
</feature>
<feature type="region of interest" description="Disordered" evidence="5">
    <location>
        <begin position="1"/>
        <end position="20"/>
    </location>
</feature>
<dbReference type="InterPro" id="IPR010294">
    <property type="entry name" value="ADAMTS_spacer1"/>
</dbReference>
<dbReference type="SUPFAM" id="SSF82895">
    <property type="entry name" value="TSP-1 type 1 repeat"/>
    <property type="match status" value="1"/>
</dbReference>
<dbReference type="GO" id="GO:0031012">
    <property type="term" value="C:extracellular matrix"/>
    <property type="evidence" value="ECO:0007669"/>
    <property type="project" value="Ensembl"/>
</dbReference>
<feature type="compositionally biased region" description="Gly residues" evidence="5">
    <location>
        <begin position="436"/>
        <end position="449"/>
    </location>
</feature>
<evidence type="ECO:0000259" key="7">
    <source>
        <dbReference type="Pfam" id="PF05986"/>
    </source>
</evidence>
<sequence>MAVIGRRDGLAPRAHPGGPHGAGSWWPWRALLLAWLSLGCGIGTTQVPAPGEAMWGPEPPSRTRPRRQSAHGAWGSWGPWSACSSSCGDGVALRTRRCLRSAEEEPCIGDQRQYRLCQLQGCPGGSVPFRAMQCSLYDDTPVQGMQTRHRWVPFYGAPNVCDLNCLAVGHNFYYTFGRVLDGTRCRPGSTDLCVGGRCLSVGCDGILGTGAQPRVCSRCGGGQDGCLFVHRLFQDTEPFSGHFGYMNVTKIPAGATNIKVTDKSRNFLALMRSDGHYVLNGDWSIAWPGPYEVAGTQLLYARSPDGTESLEAPGPTDEDLHVLVLLQEPNPGIEYEFWLPRGHPQHSMVDTSALRQPQPRGAGSPPPAEPPLPTVPPRARDPITEPLPPRSPPGVRSAAGRCGRCHPPKGRSQRIRHFCQSDFGEQRVPSTDPGAALGGAGDALRGAGGDAVPAPLPHGTTGVRLGARHVRLPHAAGGPRLRADGTAPRQLRAHVEPHPAATRRLRTALVTPRGARGAGRGTALCPPALSQQGWGTPWGMGMMQGWGTPPAVLGAL</sequence>
<dbReference type="Pfam" id="PF19236">
    <property type="entry name" value="ADAMTS_CR_3"/>
    <property type="match status" value="1"/>
</dbReference>
<feature type="chain" id="PRO_5036487782" evidence="6">
    <location>
        <begin position="42"/>
        <end position="556"/>
    </location>
</feature>
<gene>
    <name evidence="9" type="primary">ADAMTSL5</name>
</gene>
<reference evidence="9" key="3">
    <citation type="submission" date="2025-09" db="UniProtKB">
        <authorList>
            <consortium name="Ensembl"/>
        </authorList>
    </citation>
    <scope>IDENTIFICATION</scope>
    <source>
        <strain evidence="9">broiler</strain>
    </source>
</reference>
<feature type="compositionally biased region" description="Basic residues" evidence="5">
    <location>
        <begin position="403"/>
        <end position="417"/>
    </location>
</feature>
<feature type="region of interest" description="Disordered" evidence="5">
    <location>
        <begin position="344"/>
        <end position="452"/>
    </location>
</feature>
<dbReference type="PANTHER" id="PTHR13723">
    <property type="entry name" value="ADAMTS A DISINTEGRIN AND METALLOPROTEASE WITH THROMBOSPONDIN MOTIFS PROTEASE"/>
    <property type="match status" value="1"/>
</dbReference>
<evidence type="ECO:0000313" key="10">
    <source>
        <dbReference type="Proteomes" id="UP000000539"/>
    </source>
</evidence>
<dbReference type="FunCoup" id="A0A8V1A9A6">
    <property type="interactions" value="168"/>
</dbReference>
<evidence type="ECO:0000256" key="2">
    <source>
        <dbReference type="ARBA" id="ARBA00022525"/>
    </source>
</evidence>
<feature type="domain" description="ADAMTS/ADAMTS-like Spacer 1" evidence="7">
    <location>
        <begin position="242"/>
        <end position="340"/>
    </location>
</feature>
<dbReference type="Pfam" id="PF05986">
    <property type="entry name" value="ADAMTS_spacer1"/>
    <property type="match status" value="1"/>
</dbReference>
<feature type="compositionally biased region" description="Pro residues" evidence="5">
    <location>
        <begin position="364"/>
        <end position="376"/>
    </location>
</feature>
<dbReference type="GeneID" id="427264"/>
<feature type="region of interest" description="Disordered" evidence="5">
    <location>
        <begin position="48"/>
        <end position="73"/>
    </location>
</feature>
<dbReference type="SMR" id="A0A8V1A9A6"/>
<dbReference type="InterPro" id="IPR013273">
    <property type="entry name" value="ADAMTS/ADAMTS-like"/>
</dbReference>
<dbReference type="FunFam" id="2.60.120.830:FF:000001">
    <property type="entry name" value="A disintegrin and metalloproteinase with thrombospondin motifs 1"/>
    <property type="match status" value="1"/>
</dbReference>
<dbReference type="RefSeq" id="XP_015155455.2">
    <property type="nucleotide sequence ID" value="XM_015299969.4"/>
</dbReference>
<accession>A0A8V1A9A6</accession>
<dbReference type="Gene3D" id="2.20.100.10">
    <property type="entry name" value="Thrombospondin type-1 (TSP1) repeat"/>
    <property type="match status" value="1"/>
</dbReference>